<dbReference type="Proteomes" id="UP001551675">
    <property type="component" value="Unassembled WGS sequence"/>
</dbReference>
<dbReference type="GO" id="GO:0008168">
    <property type="term" value="F:methyltransferase activity"/>
    <property type="evidence" value="ECO:0007669"/>
    <property type="project" value="UniProtKB-KW"/>
</dbReference>
<reference evidence="2 3" key="1">
    <citation type="submission" date="2024-06" db="EMBL/GenBank/DDBJ databases">
        <title>The Natural Products Discovery Center: Release of the First 8490 Sequenced Strains for Exploring Actinobacteria Biosynthetic Diversity.</title>
        <authorList>
            <person name="Kalkreuter E."/>
            <person name="Kautsar S.A."/>
            <person name="Yang D."/>
            <person name="Bader C.D."/>
            <person name="Teijaro C.N."/>
            <person name="Fluegel L."/>
            <person name="Davis C.M."/>
            <person name="Simpson J.R."/>
            <person name="Lauterbach L."/>
            <person name="Steele A.D."/>
            <person name="Gui C."/>
            <person name="Meng S."/>
            <person name="Li G."/>
            <person name="Viehrig K."/>
            <person name="Ye F."/>
            <person name="Su P."/>
            <person name="Kiefer A.F."/>
            <person name="Nichols A."/>
            <person name="Cepeda A.J."/>
            <person name="Yan W."/>
            <person name="Fan B."/>
            <person name="Jiang Y."/>
            <person name="Adhikari A."/>
            <person name="Zheng C.-J."/>
            <person name="Schuster L."/>
            <person name="Cowan T.M."/>
            <person name="Smanski M.J."/>
            <person name="Chevrette M.G."/>
            <person name="De Carvalho L.P.S."/>
            <person name="Shen B."/>
        </authorList>
    </citation>
    <scope>NUCLEOTIDE SEQUENCE [LARGE SCALE GENOMIC DNA]</scope>
    <source>
        <strain evidence="2 3">NPDC050100</strain>
    </source>
</reference>
<proteinExistence type="predicted"/>
<dbReference type="EMBL" id="JBFALK010000006">
    <property type="protein sequence ID" value="MEV0969842.1"/>
    <property type="molecule type" value="Genomic_DNA"/>
</dbReference>
<evidence type="ECO:0000313" key="2">
    <source>
        <dbReference type="EMBL" id="MEV0969842.1"/>
    </source>
</evidence>
<gene>
    <name evidence="2" type="ORF">AB0I59_14485</name>
</gene>
<feature type="domain" description="Methyltransferase type 11" evidence="1">
    <location>
        <begin position="47"/>
        <end position="137"/>
    </location>
</feature>
<dbReference type="Pfam" id="PF08241">
    <property type="entry name" value="Methyltransf_11"/>
    <property type="match status" value="1"/>
</dbReference>
<dbReference type="Gene3D" id="3.40.50.150">
    <property type="entry name" value="Vaccinia Virus protein VP39"/>
    <property type="match status" value="1"/>
</dbReference>
<dbReference type="InterPro" id="IPR013216">
    <property type="entry name" value="Methyltransf_11"/>
</dbReference>
<comment type="caution">
    <text evidence="2">The sequence shown here is derived from an EMBL/GenBank/DDBJ whole genome shotgun (WGS) entry which is preliminary data.</text>
</comment>
<dbReference type="InterPro" id="IPR029063">
    <property type="entry name" value="SAM-dependent_MTases_sf"/>
</dbReference>
<keyword evidence="2" id="KW-0808">Transferase</keyword>
<dbReference type="SUPFAM" id="SSF53335">
    <property type="entry name" value="S-adenosyl-L-methionine-dependent methyltransferases"/>
    <property type="match status" value="1"/>
</dbReference>
<protein>
    <submittedName>
        <fullName evidence="2">Class I SAM-dependent methyltransferase</fullName>
    </submittedName>
</protein>
<evidence type="ECO:0000313" key="3">
    <source>
        <dbReference type="Proteomes" id="UP001551675"/>
    </source>
</evidence>
<dbReference type="GO" id="GO:0032259">
    <property type="term" value="P:methylation"/>
    <property type="evidence" value="ECO:0007669"/>
    <property type="project" value="UniProtKB-KW"/>
</dbReference>
<sequence>MTAFDEYERRAWAGRAAAFAGSFAKLCAHPVPQLLDAAAVREGVRVLDVGTGTGTVAAAACERGAKVTAVDAEPSMVELAGRAVPSAEVLSAVLPDLPFEDGVFDAVVGNFVINHVGRPKDALAELRRVVRPGGRIALTIWAVPAPPGQALLGRAVEAAGATRPAHLPPLAAEDDFPRDPEGMAGLLASARLREATCETLRWEHRAGAEEWWSGAAAGVAFIGQLLLSQPEETRVEIRRHFDVLSQEFLGADGRLVLPHAALLASARR</sequence>
<dbReference type="RefSeq" id="WP_061254969.1">
    <property type="nucleotide sequence ID" value="NZ_JBFALK010000006.1"/>
</dbReference>
<keyword evidence="3" id="KW-1185">Reference proteome</keyword>
<organism evidence="2 3">
    <name type="scientific">Microtetraspora glauca</name>
    <dbReference type="NCBI Taxonomy" id="1996"/>
    <lineage>
        <taxon>Bacteria</taxon>
        <taxon>Bacillati</taxon>
        <taxon>Actinomycetota</taxon>
        <taxon>Actinomycetes</taxon>
        <taxon>Streptosporangiales</taxon>
        <taxon>Streptosporangiaceae</taxon>
        <taxon>Microtetraspora</taxon>
    </lineage>
</organism>
<dbReference type="CDD" id="cd02440">
    <property type="entry name" value="AdoMet_MTases"/>
    <property type="match status" value="1"/>
</dbReference>
<keyword evidence="2" id="KW-0489">Methyltransferase</keyword>
<evidence type="ECO:0000259" key="1">
    <source>
        <dbReference type="Pfam" id="PF08241"/>
    </source>
</evidence>
<dbReference type="PANTHER" id="PTHR43591">
    <property type="entry name" value="METHYLTRANSFERASE"/>
    <property type="match status" value="1"/>
</dbReference>
<accession>A0ABV3GDY9</accession>
<name>A0ABV3GDY9_MICGL</name>